<dbReference type="InterPro" id="IPR036412">
    <property type="entry name" value="HAD-like_sf"/>
</dbReference>
<dbReference type="InterPro" id="IPR023214">
    <property type="entry name" value="HAD_sf"/>
</dbReference>
<dbReference type="HOGENOM" id="CLU_806064_0_0_9"/>
<dbReference type="PaxDb" id="411460-RUMTOR_01374"/>
<dbReference type="Gene3D" id="3.40.50.1000">
    <property type="entry name" value="HAD superfamily/HAD-like"/>
    <property type="match status" value="1"/>
</dbReference>
<dbReference type="InterPro" id="IPR057383">
    <property type="entry name" value="Tad3"/>
</dbReference>
<organism evidence="1 2">
    <name type="scientific">[Ruminococcus] torques ATCC 27756</name>
    <dbReference type="NCBI Taxonomy" id="411460"/>
    <lineage>
        <taxon>Bacteria</taxon>
        <taxon>Bacillati</taxon>
        <taxon>Bacillota</taxon>
        <taxon>Clostridia</taxon>
        <taxon>Lachnospirales</taxon>
        <taxon>Lachnospiraceae</taxon>
        <taxon>Mediterraneibacter</taxon>
    </lineage>
</organism>
<gene>
    <name evidence="1" type="ORF">RUMTOR_01374</name>
</gene>
<evidence type="ECO:0000313" key="2">
    <source>
        <dbReference type="Proteomes" id="UP000003577"/>
    </source>
</evidence>
<dbReference type="EMBL" id="AAVP02000004">
    <property type="protein sequence ID" value="EDK24635.1"/>
    <property type="molecule type" value="Genomic_DNA"/>
</dbReference>
<sequence>MNSKIIAVDFDGTLCENKWPEIGKPHTDVIEYVKKRKNAGDKLILWTNRVGDKLDAAVQWCREQGIVFDAVNANLPEIVKSFGSDTRKIFANEYIDDRNRLISSCREKSNMELWVENEVRIACEHERKASGTKEEEQDYGCACFESALKAYRSLLEDGHSGFSIGMTKYILVRMIEGKPLAPIVDTEDVWSDARDRSGHRGEVVNYQCKRMSSLFKYVYADGTVKYRDVDRFCGINLDNPNVSYHSGLIDRVMEEKFPITMPYFPESKPFKVYCEDFLVDSKNGDYDTVGILYAIVPEGYKVEINRFFKEENNEFVEITEVEYNMRKHCCGCFGASNNDCQRCDVVEDDKENESK</sequence>
<accession>A5KMB0</accession>
<reference evidence="1 2" key="2">
    <citation type="submission" date="2007-04" db="EMBL/GenBank/DDBJ databases">
        <title>Draft genome sequence of Ruminococcus torques (ATCC 27756).</title>
        <authorList>
            <person name="Sudarsanam P."/>
            <person name="Ley R."/>
            <person name="Guruge J."/>
            <person name="Turnbaugh P.J."/>
            <person name="Mahowald M."/>
            <person name="Liep D."/>
            <person name="Gordon J."/>
        </authorList>
    </citation>
    <scope>NUCLEOTIDE SEQUENCE [LARGE SCALE GENOMIC DNA]</scope>
    <source>
        <strain evidence="1 2">ATCC 27756</strain>
    </source>
</reference>
<dbReference type="AlphaFoldDB" id="A5KMB0"/>
<dbReference type="RefSeq" id="WP_004847021.1">
    <property type="nucleotide sequence ID" value="NZ_DS264358.1"/>
</dbReference>
<evidence type="ECO:0008006" key="3">
    <source>
        <dbReference type="Google" id="ProtNLM"/>
    </source>
</evidence>
<name>A5KMB0_9FIRM</name>
<dbReference type="Proteomes" id="UP000003577">
    <property type="component" value="Unassembled WGS sequence"/>
</dbReference>
<comment type="caution">
    <text evidence="1">The sequence shown here is derived from an EMBL/GenBank/DDBJ whole genome shotgun (WGS) entry which is preliminary data.</text>
</comment>
<reference evidence="1 2" key="1">
    <citation type="submission" date="2007-03" db="EMBL/GenBank/DDBJ databases">
        <authorList>
            <person name="Fulton L."/>
            <person name="Clifton S."/>
            <person name="Fulton B."/>
            <person name="Xu J."/>
            <person name="Minx P."/>
            <person name="Pepin K.H."/>
            <person name="Johnson M."/>
            <person name="Thiruvilangam P."/>
            <person name="Bhonagiri V."/>
            <person name="Nash W.E."/>
            <person name="Mardis E.R."/>
            <person name="Wilson R.K."/>
        </authorList>
    </citation>
    <scope>NUCLEOTIDE SEQUENCE [LARGE SCALE GENOMIC DNA]</scope>
    <source>
        <strain evidence="1 2">ATCC 27756</strain>
    </source>
</reference>
<protein>
    <recommendedName>
        <fullName evidence="3">Haloacid dehalogenase-like hydrolase</fullName>
    </recommendedName>
</protein>
<dbReference type="Pfam" id="PF25185">
    <property type="entry name" value="Tad3"/>
    <property type="match status" value="1"/>
</dbReference>
<proteinExistence type="predicted"/>
<dbReference type="SUPFAM" id="SSF56784">
    <property type="entry name" value="HAD-like"/>
    <property type="match status" value="1"/>
</dbReference>
<evidence type="ECO:0000313" key="1">
    <source>
        <dbReference type="EMBL" id="EDK24635.1"/>
    </source>
</evidence>